<evidence type="ECO:0008006" key="3">
    <source>
        <dbReference type="Google" id="ProtNLM"/>
    </source>
</evidence>
<organism evidence="1 2">
    <name type="scientific">Aphanomyces astaci</name>
    <name type="common">Crayfish plague agent</name>
    <dbReference type="NCBI Taxonomy" id="112090"/>
    <lineage>
        <taxon>Eukaryota</taxon>
        <taxon>Sar</taxon>
        <taxon>Stramenopiles</taxon>
        <taxon>Oomycota</taxon>
        <taxon>Saprolegniomycetes</taxon>
        <taxon>Saprolegniales</taxon>
        <taxon>Verrucalvaceae</taxon>
        <taxon>Aphanomyces</taxon>
    </lineage>
</organism>
<accession>A0A6A5A4K9</accession>
<reference evidence="1 2" key="1">
    <citation type="submission" date="2019-06" db="EMBL/GenBank/DDBJ databases">
        <title>Genomics analysis of Aphanomyces spp. identifies a new class of oomycete effector associated with host adaptation.</title>
        <authorList>
            <person name="Gaulin E."/>
        </authorList>
    </citation>
    <scope>NUCLEOTIDE SEQUENCE [LARGE SCALE GENOMIC DNA]</scope>
    <source>
        <strain evidence="1 2">E</strain>
    </source>
</reference>
<dbReference type="EMBL" id="VJMI01015515">
    <property type="protein sequence ID" value="KAF0727151.1"/>
    <property type="molecule type" value="Genomic_DNA"/>
</dbReference>
<evidence type="ECO:0000313" key="1">
    <source>
        <dbReference type="EMBL" id="KAF0727151.1"/>
    </source>
</evidence>
<evidence type="ECO:0000313" key="2">
    <source>
        <dbReference type="Proteomes" id="UP000469452"/>
    </source>
</evidence>
<comment type="caution">
    <text evidence="1">The sequence shown here is derived from an EMBL/GenBank/DDBJ whole genome shotgun (WGS) entry which is preliminary data.</text>
</comment>
<name>A0A6A5A4K9_APHAT</name>
<dbReference type="AlphaFoldDB" id="A0A6A5A4K9"/>
<protein>
    <recommendedName>
        <fullName evidence="3">KIF-binding protein</fullName>
    </recommendedName>
</protein>
<dbReference type="Proteomes" id="UP000469452">
    <property type="component" value="Unassembled WGS sequence"/>
</dbReference>
<gene>
    <name evidence="1" type="ORF">AaE_009545</name>
</gene>
<dbReference type="VEuPathDB" id="FungiDB:H257_10784"/>
<proteinExistence type="predicted"/>
<sequence length="238" mass="26401">MEGSHRLACVDSLLALLERETKLQTNGDDASGSTRKQQECLSVCGHFVELACSHALWSVQAKDDRPAWSLLGKSKALLDLHSNSIGQRPVHDAVHITWLELRLRVAKQLGAVSRRIHAMDETMKYVYEAMAIEYSLFDVFSADKHSRDRVLRHRTSIAKAHMQIADFFASVHEHSAAAVNAQHAASMLFEGLVVWTKLAPAAQDTTVRDRVAGKLALALHNYGAELEHLDEVGVAQNF</sequence>